<dbReference type="Gene3D" id="2.40.480.10">
    <property type="entry name" value="Allene oxide cyclase-like"/>
    <property type="match status" value="1"/>
</dbReference>
<comment type="subunit">
    <text evidence="2 4">Homodimer.</text>
</comment>
<protein>
    <recommendedName>
        <fullName evidence="4">Dirigent protein</fullName>
    </recommendedName>
</protein>
<evidence type="ECO:0000256" key="3">
    <source>
        <dbReference type="ARBA" id="ARBA00022525"/>
    </source>
</evidence>
<dbReference type="PANTHER" id="PTHR21495">
    <property type="entry name" value="NUCLEOPORIN-RELATED"/>
    <property type="match status" value="1"/>
</dbReference>
<organism evidence="5 6">
    <name type="scientific">Phtheirospermum japonicum</name>
    <dbReference type="NCBI Taxonomy" id="374723"/>
    <lineage>
        <taxon>Eukaryota</taxon>
        <taxon>Viridiplantae</taxon>
        <taxon>Streptophyta</taxon>
        <taxon>Embryophyta</taxon>
        <taxon>Tracheophyta</taxon>
        <taxon>Spermatophyta</taxon>
        <taxon>Magnoliopsida</taxon>
        <taxon>eudicotyledons</taxon>
        <taxon>Gunneridae</taxon>
        <taxon>Pentapetalae</taxon>
        <taxon>asterids</taxon>
        <taxon>lamiids</taxon>
        <taxon>Lamiales</taxon>
        <taxon>Orobanchaceae</taxon>
        <taxon>Orobanchaceae incertae sedis</taxon>
        <taxon>Phtheirospermum</taxon>
    </lineage>
</organism>
<comment type="function">
    <text evidence="4">Dirigent proteins impart stereoselectivity on the phenoxy radical-coupling reaction, yielding optically active lignans from two molecules of coniferyl alcohol in the biosynthesis of lignans, flavonolignans, and alkaloids and thus plays a central role in plant secondary metabolism.</text>
</comment>
<dbReference type="GO" id="GO:0009699">
    <property type="term" value="P:phenylpropanoid biosynthetic process"/>
    <property type="evidence" value="ECO:0007669"/>
    <property type="project" value="UniProtKB-ARBA"/>
</dbReference>
<gene>
    <name evidence="5" type="ORF">PHJA_001600500</name>
</gene>
<evidence type="ECO:0000256" key="4">
    <source>
        <dbReference type="RuleBase" id="RU363099"/>
    </source>
</evidence>
<evidence type="ECO:0000256" key="2">
    <source>
        <dbReference type="ARBA" id="ARBA00011738"/>
    </source>
</evidence>
<proteinExistence type="inferred from homology"/>
<keyword evidence="3 4" id="KW-0964">Secreted</keyword>
<comment type="similarity">
    <text evidence="1 4">Belongs to the plant dirigent protein family.</text>
</comment>
<evidence type="ECO:0000313" key="5">
    <source>
        <dbReference type="EMBL" id="GFP94561.1"/>
    </source>
</evidence>
<dbReference type="GO" id="GO:0048046">
    <property type="term" value="C:apoplast"/>
    <property type="evidence" value="ECO:0007669"/>
    <property type="project" value="UniProtKB-SubCell"/>
</dbReference>
<keyword evidence="4" id="KW-0052">Apoplast</keyword>
<dbReference type="InterPro" id="IPR004265">
    <property type="entry name" value="Dirigent"/>
</dbReference>
<dbReference type="Proteomes" id="UP000653305">
    <property type="component" value="Unassembled WGS sequence"/>
</dbReference>
<name>A0A830CJJ3_9LAMI</name>
<dbReference type="InterPro" id="IPR044859">
    <property type="entry name" value="Allene_oxi_cyc_Dirigent"/>
</dbReference>
<evidence type="ECO:0000256" key="1">
    <source>
        <dbReference type="ARBA" id="ARBA00010746"/>
    </source>
</evidence>
<comment type="caution">
    <text evidence="5">The sequence shown here is derived from an EMBL/GenBank/DDBJ whole genome shotgun (WGS) entry which is preliminary data.</text>
</comment>
<dbReference type="AlphaFoldDB" id="A0A830CJJ3"/>
<keyword evidence="6" id="KW-1185">Reference proteome</keyword>
<dbReference type="Pfam" id="PF03018">
    <property type="entry name" value="Dirigent"/>
    <property type="match status" value="1"/>
</dbReference>
<accession>A0A830CJJ3</accession>
<dbReference type="OrthoDB" id="1864232at2759"/>
<dbReference type="EMBL" id="BMAC01000357">
    <property type="protein sequence ID" value="GFP94561.1"/>
    <property type="molecule type" value="Genomic_DNA"/>
</dbReference>
<evidence type="ECO:0000313" key="6">
    <source>
        <dbReference type="Proteomes" id="UP000653305"/>
    </source>
</evidence>
<reference evidence="5" key="1">
    <citation type="submission" date="2020-07" db="EMBL/GenBank/DDBJ databases">
        <title>Ethylene signaling mediates host invasion by parasitic plants.</title>
        <authorList>
            <person name="Yoshida S."/>
        </authorList>
    </citation>
    <scope>NUCLEOTIDE SEQUENCE</scope>
    <source>
        <strain evidence="5">Okayama</strain>
    </source>
</reference>
<comment type="subcellular location">
    <subcellularLocation>
        <location evidence="4">Secreted</location>
        <location evidence="4">Extracellular space</location>
        <location evidence="4">Apoplast</location>
    </subcellularLocation>
</comment>
<sequence length="135" mass="14409">MGRPKTNRLGGGRANITSKSTTSFGQVNVLDDLITAGRDRNSAKLGPGSGVRCFCRHAKPGPGMNIVFMFTAGSFNGSTLSVFGRKSLTSKDAQELQVVGGTGAFRMARGYSISNTISYDLGEKYGVLEYKVYLI</sequence>